<name>A0A6V8P224_9ACTN</name>
<protein>
    <submittedName>
        <fullName evidence="1">Uncharacterized protein</fullName>
    </submittedName>
</protein>
<sequence>NDRLGTDSKLVVFIVFEGEAIQFVFQGFDIRGVETNFRTRGLHTRTDFKGIEERGFITRLIKFITIRIFVLLGEIAQFNTCLVILVPNIGRANNRTNRFEIRVCACFVDINIVTEGVNNRVSHNKMIADIGFALRGQTNCCSAGVITIITTAWPPTANWSSLLSSK</sequence>
<dbReference type="AlphaFoldDB" id="A0A6V8P224"/>
<accession>A0A6V8P224</accession>
<feature type="non-terminal residue" evidence="1">
    <location>
        <position position="166"/>
    </location>
</feature>
<feature type="non-terminal residue" evidence="1">
    <location>
        <position position="1"/>
    </location>
</feature>
<comment type="caution">
    <text evidence="1">The sequence shown here is derived from an EMBL/GenBank/DDBJ whole genome shotgun (WGS) entry which is preliminary data.</text>
</comment>
<evidence type="ECO:0000313" key="1">
    <source>
        <dbReference type="EMBL" id="GFP26575.1"/>
    </source>
</evidence>
<organism evidence="1 2">
    <name type="scientific">Candidatus Hakubella thermalkaliphila</name>
    <dbReference type="NCBI Taxonomy" id="2754717"/>
    <lineage>
        <taxon>Bacteria</taxon>
        <taxon>Bacillati</taxon>
        <taxon>Actinomycetota</taxon>
        <taxon>Actinomycetota incertae sedis</taxon>
        <taxon>Candidatus Hakubellales</taxon>
        <taxon>Candidatus Hakubellaceae</taxon>
        <taxon>Candidatus Hakubella</taxon>
    </lineage>
</organism>
<reference evidence="1 2" key="1">
    <citation type="journal article" date="2020" name="Front. Microbiol.">
        <title>Single-cell genomics of novel Actinobacteria with the Wood-Ljungdahl pathway discovered in a serpentinizing system.</title>
        <authorList>
            <person name="Merino N."/>
            <person name="Kawai M."/>
            <person name="Boyd E.S."/>
            <person name="Colman D.R."/>
            <person name="McGlynn S.E."/>
            <person name="Nealson K.H."/>
            <person name="Kurokawa K."/>
            <person name="Hongoh Y."/>
        </authorList>
    </citation>
    <scope>NUCLEOTIDE SEQUENCE [LARGE SCALE GENOMIC DNA]</scope>
    <source>
        <strain evidence="1 2">S25</strain>
    </source>
</reference>
<proteinExistence type="predicted"/>
<evidence type="ECO:0000313" key="2">
    <source>
        <dbReference type="Proteomes" id="UP000543224"/>
    </source>
</evidence>
<gene>
    <name evidence="1" type="ORF">HKBW3S25_02071</name>
</gene>
<dbReference type="Proteomes" id="UP000543224">
    <property type="component" value="Unassembled WGS sequence"/>
</dbReference>
<dbReference type="EMBL" id="BLRX01000707">
    <property type="protein sequence ID" value="GFP26575.1"/>
    <property type="molecule type" value="Genomic_DNA"/>
</dbReference>